<keyword evidence="9" id="KW-0406">Ion transport</keyword>
<keyword evidence="2" id="KW-0813">Transport</keyword>
<feature type="transmembrane region" description="Helical" evidence="12">
    <location>
        <begin position="53"/>
        <end position="73"/>
    </location>
</feature>
<evidence type="ECO:0000256" key="8">
    <source>
        <dbReference type="ARBA" id="ARBA00022989"/>
    </source>
</evidence>
<dbReference type="GO" id="GO:0008076">
    <property type="term" value="C:voltage-gated potassium channel complex"/>
    <property type="evidence" value="ECO:0007669"/>
    <property type="project" value="InterPro"/>
</dbReference>
<dbReference type="SUPFAM" id="SSF81324">
    <property type="entry name" value="Voltage-gated potassium channels"/>
    <property type="match status" value="1"/>
</dbReference>
<proteinExistence type="predicted"/>
<keyword evidence="15" id="KW-1185">Reference proteome</keyword>
<dbReference type="GO" id="GO:0005249">
    <property type="term" value="F:voltage-gated potassium channel activity"/>
    <property type="evidence" value="ECO:0007669"/>
    <property type="project" value="InterPro"/>
</dbReference>
<dbReference type="PANTHER" id="PTHR11537">
    <property type="entry name" value="VOLTAGE-GATED POTASSIUM CHANNEL"/>
    <property type="match status" value="1"/>
</dbReference>
<feature type="domain" description="Ion transport" evidence="13">
    <location>
        <begin position="27"/>
        <end position="229"/>
    </location>
</feature>
<evidence type="ECO:0000256" key="4">
    <source>
        <dbReference type="ARBA" id="ARBA00022692"/>
    </source>
</evidence>
<evidence type="ECO:0000256" key="2">
    <source>
        <dbReference type="ARBA" id="ARBA00022448"/>
    </source>
</evidence>
<organism evidence="14 15">
    <name type="scientific">Maritimibacter harenae</name>
    <dbReference type="NCBI Taxonomy" id="2606218"/>
    <lineage>
        <taxon>Bacteria</taxon>
        <taxon>Pseudomonadati</taxon>
        <taxon>Pseudomonadota</taxon>
        <taxon>Alphaproteobacteria</taxon>
        <taxon>Rhodobacterales</taxon>
        <taxon>Roseobacteraceae</taxon>
        <taxon>Maritimibacter</taxon>
    </lineage>
</organism>
<dbReference type="Gene3D" id="1.10.287.70">
    <property type="match status" value="1"/>
</dbReference>
<dbReference type="PRINTS" id="PR00169">
    <property type="entry name" value="KCHANNEL"/>
</dbReference>
<evidence type="ECO:0000256" key="9">
    <source>
        <dbReference type="ARBA" id="ARBA00023065"/>
    </source>
</evidence>
<comment type="caution">
    <text evidence="14">The sequence shown here is derived from an EMBL/GenBank/DDBJ whole genome shotgun (WGS) entry which is preliminary data.</text>
</comment>
<keyword evidence="8 12" id="KW-1133">Transmembrane helix</keyword>
<keyword evidence="5" id="KW-0631">Potassium channel</keyword>
<evidence type="ECO:0000256" key="7">
    <source>
        <dbReference type="ARBA" id="ARBA00022958"/>
    </source>
</evidence>
<evidence type="ECO:0000256" key="5">
    <source>
        <dbReference type="ARBA" id="ARBA00022826"/>
    </source>
</evidence>
<keyword evidence="10 12" id="KW-0472">Membrane</keyword>
<dbReference type="InterPro" id="IPR028325">
    <property type="entry name" value="VG_K_chnl"/>
</dbReference>
<dbReference type="InterPro" id="IPR027359">
    <property type="entry name" value="Volt_channel_dom_sf"/>
</dbReference>
<feature type="transmembrane region" description="Helical" evidence="12">
    <location>
        <begin position="207"/>
        <end position="228"/>
    </location>
</feature>
<feature type="transmembrane region" description="Helical" evidence="12">
    <location>
        <begin position="142"/>
        <end position="163"/>
    </location>
</feature>
<dbReference type="Gene3D" id="1.20.120.350">
    <property type="entry name" value="Voltage-gated potassium channels. Chain C"/>
    <property type="match status" value="1"/>
</dbReference>
<keyword evidence="7" id="KW-0630">Potassium</keyword>
<sequence length="251" mass="27716">MSRAEILDILDGTHPRLGRSVALAMDALVILSALAIAVETVPGLDPSLKRALLGFEIVVVAVFATEYFLRLYAAERRLAYVFSFWGIVDLLAWLPAVLMFVPAFQAIRVLRLIRLLRLIKLFNTAPALNRLLRAFLRVKSELVVWGVISTLLLYVSAVGIYVFENPVQPEVFSSIPAALWWSVVSFTTVGYGDMYPVTSGGRLMTTFMLFIGLGIFAVPAAIVTTALLEAETKLDPRDPEPNETKETNKGD</sequence>
<name>A0A845M489_9RHOB</name>
<keyword evidence="6" id="KW-0851">Voltage-gated channel</keyword>
<evidence type="ECO:0000259" key="13">
    <source>
        <dbReference type="Pfam" id="PF00520"/>
    </source>
</evidence>
<evidence type="ECO:0000256" key="3">
    <source>
        <dbReference type="ARBA" id="ARBA00022538"/>
    </source>
</evidence>
<dbReference type="Pfam" id="PF00520">
    <property type="entry name" value="Ion_trans"/>
    <property type="match status" value="1"/>
</dbReference>
<keyword evidence="3" id="KW-0633">Potassium transport</keyword>
<feature type="transmembrane region" description="Helical" evidence="12">
    <location>
        <begin position="20"/>
        <end position="41"/>
    </location>
</feature>
<dbReference type="AlphaFoldDB" id="A0A845M489"/>
<reference evidence="14 15" key="1">
    <citation type="submission" date="2019-12" db="EMBL/GenBank/DDBJ databases">
        <title>Maritimibacter sp. nov. sp. isolated from sea sand.</title>
        <authorList>
            <person name="Kim J."/>
            <person name="Jeong S.E."/>
            <person name="Jung H.S."/>
            <person name="Jeon C.O."/>
        </authorList>
    </citation>
    <scope>NUCLEOTIDE SEQUENCE [LARGE SCALE GENOMIC DNA]</scope>
    <source>
        <strain evidence="14 15">DP07</strain>
    </source>
</reference>
<accession>A0A845M489</accession>
<evidence type="ECO:0000256" key="12">
    <source>
        <dbReference type="SAM" id="Phobius"/>
    </source>
</evidence>
<keyword evidence="4 12" id="KW-0812">Transmembrane</keyword>
<dbReference type="EMBL" id="WTUX01000010">
    <property type="protein sequence ID" value="MZR12527.1"/>
    <property type="molecule type" value="Genomic_DNA"/>
</dbReference>
<gene>
    <name evidence="14" type="ORF">GQE99_05785</name>
</gene>
<evidence type="ECO:0000256" key="1">
    <source>
        <dbReference type="ARBA" id="ARBA00004141"/>
    </source>
</evidence>
<protein>
    <submittedName>
        <fullName evidence="14">Ion transporter</fullName>
    </submittedName>
</protein>
<evidence type="ECO:0000256" key="6">
    <source>
        <dbReference type="ARBA" id="ARBA00022882"/>
    </source>
</evidence>
<comment type="subcellular location">
    <subcellularLocation>
        <location evidence="1">Membrane</location>
        <topology evidence="1">Multi-pass membrane protein</topology>
    </subcellularLocation>
</comment>
<dbReference type="GO" id="GO:0001508">
    <property type="term" value="P:action potential"/>
    <property type="evidence" value="ECO:0007669"/>
    <property type="project" value="TreeGrafter"/>
</dbReference>
<evidence type="ECO:0000256" key="10">
    <source>
        <dbReference type="ARBA" id="ARBA00023136"/>
    </source>
</evidence>
<evidence type="ECO:0000313" key="14">
    <source>
        <dbReference type="EMBL" id="MZR12527.1"/>
    </source>
</evidence>
<feature type="transmembrane region" description="Helical" evidence="12">
    <location>
        <begin position="79"/>
        <end position="104"/>
    </location>
</feature>
<evidence type="ECO:0000313" key="15">
    <source>
        <dbReference type="Proteomes" id="UP000467322"/>
    </source>
</evidence>
<evidence type="ECO:0000256" key="11">
    <source>
        <dbReference type="ARBA" id="ARBA00023303"/>
    </source>
</evidence>
<dbReference type="Proteomes" id="UP000467322">
    <property type="component" value="Unassembled WGS sequence"/>
</dbReference>
<dbReference type="InterPro" id="IPR005821">
    <property type="entry name" value="Ion_trans_dom"/>
</dbReference>
<feature type="transmembrane region" description="Helical" evidence="12">
    <location>
        <begin position="175"/>
        <end position="195"/>
    </location>
</feature>
<keyword evidence="11" id="KW-0407">Ion channel</keyword>
<dbReference type="PANTHER" id="PTHR11537:SF254">
    <property type="entry name" value="POTASSIUM VOLTAGE-GATED CHANNEL PROTEIN SHAB"/>
    <property type="match status" value="1"/>
</dbReference>
<dbReference type="RefSeq" id="WP_161350644.1">
    <property type="nucleotide sequence ID" value="NZ_WTUX01000010.1"/>
</dbReference>